<keyword evidence="3" id="KW-1185">Reference proteome</keyword>
<keyword evidence="1" id="KW-1133">Transmembrane helix</keyword>
<gene>
    <name evidence="2" type="ORF">CCAND38_870009</name>
</gene>
<feature type="transmembrane region" description="Helical" evidence="1">
    <location>
        <begin position="69"/>
        <end position="87"/>
    </location>
</feature>
<accession>A0A0B7ID13</accession>
<dbReference type="Proteomes" id="UP000045051">
    <property type="component" value="Unassembled WGS sequence"/>
</dbReference>
<feature type="transmembrane region" description="Helical" evidence="1">
    <location>
        <begin position="20"/>
        <end position="48"/>
    </location>
</feature>
<dbReference type="AlphaFoldDB" id="A0A0B7ID13"/>
<name>A0A0B7ID13_9FLAO</name>
<proteinExistence type="predicted"/>
<evidence type="ECO:0000313" key="3">
    <source>
        <dbReference type="Proteomes" id="UP000045051"/>
    </source>
</evidence>
<organism evidence="2 3">
    <name type="scientific">Capnocytophaga canis</name>
    <dbReference type="NCBI Taxonomy" id="1848903"/>
    <lineage>
        <taxon>Bacteria</taxon>
        <taxon>Pseudomonadati</taxon>
        <taxon>Bacteroidota</taxon>
        <taxon>Flavobacteriia</taxon>
        <taxon>Flavobacteriales</taxon>
        <taxon>Flavobacteriaceae</taxon>
        <taxon>Capnocytophaga</taxon>
    </lineage>
</organism>
<keyword evidence="1" id="KW-0472">Membrane</keyword>
<sequence length="88" mass="9449">MFTNSWLFLFTTTTRTFFSFTAGGSGASTGCFGGSFVVIPALVSIVVVTKKNINNKNAMSAIDPAFTSGIPLFAILHFILLKLLLLLK</sequence>
<evidence type="ECO:0000313" key="2">
    <source>
        <dbReference type="EMBL" id="CEN49630.1"/>
    </source>
</evidence>
<reference evidence="2 3" key="1">
    <citation type="submission" date="2015-01" db="EMBL/GenBank/DDBJ databases">
        <authorList>
            <person name="MANFREDI Pablo"/>
        </authorList>
    </citation>
    <scope>NUCLEOTIDE SEQUENCE [LARGE SCALE GENOMIC DNA]</scope>
    <source>
        <strain evidence="2 3">CcD38</strain>
    </source>
</reference>
<protein>
    <submittedName>
        <fullName evidence="2">Uncharacterized protein</fullName>
    </submittedName>
</protein>
<evidence type="ECO:0000256" key="1">
    <source>
        <dbReference type="SAM" id="Phobius"/>
    </source>
</evidence>
<dbReference type="EMBL" id="CDOI01000203">
    <property type="protein sequence ID" value="CEN49630.1"/>
    <property type="molecule type" value="Genomic_DNA"/>
</dbReference>
<keyword evidence="1" id="KW-0812">Transmembrane</keyword>